<dbReference type="AlphaFoldDB" id="A0AAE1DHR5"/>
<gene>
    <name evidence="2" type="ORF">RRG08_053326</name>
</gene>
<feature type="compositionally biased region" description="Low complexity" evidence="1">
    <location>
        <begin position="592"/>
        <end position="607"/>
    </location>
</feature>
<feature type="compositionally biased region" description="Low complexity" evidence="1">
    <location>
        <begin position="335"/>
        <end position="348"/>
    </location>
</feature>
<reference evidence="2" key="1">
    <citation type="journal article" date="2023" name="G3 (Bethesda)">
        <title>A reference genome for the long-term kleptoplast-retaining sea slug Elysia crispata morphotype clarki.</title>
        <authorList>
            <person name="Eastman K.E."/>
            <person name="Pendleton A.L."/>
            <person name="Shaikh M.A."/>
            <person name="Suttiyut T."/>
            <person name="Ogas R."/>
            <person name="Tomko P."/>
            <person name="Gavelis G."/>
            <person name="Widhalm J.R."/>
            <person name="Wisecaver J.H."/>
        </authorList>
    </citation>
    <scope>NUCLEOTIDE SEQUENCE</scope>
    <source>
        <strain evidence="2">ECLA1</strain>
    </source>
</reference>
<feature type="compositionally biased region" description="Polar residues" evidence="1">
    <location>
        <begin position="119"/>
        <end position="131"/>
    </location>
</feature>
<feature type="compositionally biased region" description="Low complexity" evidence="1">
    <location>
        <begin position="25"/>
        <end position="42"/>
    </location>
</feature>
<feature type="compositionally biased region" description="Pro residues" evidence="1">
    <location>
        <begin position="400"/>
        <end position="417"/>
    </location>
</feature>
<feature type="region of interest" description="Disordered" evidence="1">
    <location>
        <begin position="585"/>
        <end position="607"/>
    </location>
</feature>
<feature type="compositionally biased region" description="Low complexity" evidence="1">
    <location>
        <begin position="287"/>
        <end position="311"/>
    </location>
</feature>
<sequence length="732" mass="83538">MLKFVSTKPPRGRSQSRTPDRDGSYRVSSREVSPSPSTASSRGGVPLSPRASRRHQHLPPPSPTPRPFPVTLADFPVVSSYADYSRWSKRQQQQQQQQQQHQQQQYQQEQQQKNLQQQSTVASSLPPSYYSQQVQQQQQQQQQQQHHQHVNYQRYQQRFAGPMVSYPTERQQREHHLLQQQQQHQYTLSFPPPQATSTPLLTGPPFQKRWHREEYHSIRQQQPQQHQHYQYFNPQQHAVSPLQQHSFRFPTPLQEQFFNQQQQRWYQEQHQQVKQQQQQHQQQQQVKQQQQQPQQHQIKQQQQKQQLQQHHAMSRHVYQTSSSSESGTLKSLAQPSVTSGPSPTPYTSSRKENRFPLEITGLYSTIKGRQHVSFADNGTRDTASSKAGATTTTTTASSEPAPPPIPARRPIHQPPSAPVSTVDPKILRQISHGRTLTDPPVSAPVASTTQVDSAVLRQIGYGGILHPPPEEQVSTSAAPVSFHANTPARPSEAGSLSSIPAAGMYSTFRDNRDSTISNTSSSRFSQGGSYGPSPSYVGYDDPRFTSSESLGRSTGDINGYMSDGVGSSFTTGSSLASTYRHHEWRQYHEQHQQQQQQQRQEQQQKMQQNYPVVQKQYQPVQQQQQQLKQQQPVIEITPIVEEKNSQNLAAPDESPIQKRAARTSKILTDQQIDEFYKSLERQRSVEEDVITPMEKGSDVEHARTLDRFLQTKDLEQSQVGLACWTTLLLTLA</sequence>
<evidence type="ECO:0000313" key="2">
    <source>
        <dbReference type="EMBL" id="KAK3771179.1"/>
    </source>
</evidence>
<name>A0AAE1DHR5_9GAST</name>
<feature type="compositionally biased region" description="Polar residues" evidence="1">
    <location>
        <begin position="544"/>
        <end position="556"/>
    </location>
</feature>
<feature type="region of interest" description="Disordered" evidence="1">
    <location>
        <begin position="287"/>
        <end position="353"/>
    </location>
</feature>
<proteinExistence type="predicted"/>
<evidence type="ECO:0000313" key="3">
    <source>
        <dbReference type="Proteomes" id="UP001283361"/>
    </source>
</evidence>
<feature type="compositionally biased region" description="Low complexity" evidence="1">
    <location>
        <begin position="91"/>
        <end position="118"/>
    </location>
</feature>
<feature type="region of interest" description="Disordered" evidence="1">
    <location>
        <begin position="509"/>
        <end position="558"/>
    </location>
</feature>
<keyword evidence="3" id="KW-1185">Reference proteome</keyword>
<feature type="region of interest" description="Disordered" evidence="1">
    <location>
        <begin position="1"/>
        <end position="71"/>
    </location>
</feature>
<evidence type="ECO:0000256" key="1">
    <source>
        <dbReference type="SAM" id="MobiDB-lite"/>
    </source>
</evidence>
<feature type="compositionally biased region" description="Low complexity" evidence="1">
    <location>
        <begin position="514"/>
        <end position="539"/>
    </location>
</feature>
<feature type="compositionally biased region" description="Low complexity" evidence="1">
    <location>
        <begin position="382"/>
        <end position="399"/>
    </location>
</feature>
<dbReference type="EMBL" id="JAWDGP010003764">
    <property type="protein sequence ID" value="KAK3771179.1"/>
    <property type="molecule type" value="Genomic_DNA"/>
</dbReference>
<feature type="region of interest" description="Disordered" evidence="1">
    <location>
        <begin position="375"/>
        <end position="421"/>
    </location>
</feature>
<accession>A0AAE1DHR5</accession>
<organism evidence="2 3">
    <name type="scientific">Elysia crispata</name>
    <name type="common">lettuce slug</name>
    <dbReference type="NCBI Taxonomy" id="231223"/>
    <lineage>
        <taxon>Eukaryota</taxon>
        <taxon>Metazoa</taxon>
        <taxon>Spiralia</taxon>
        <taxon>Lophotrochozoa</taxon>
        <taxon>Mollusca</taxon>
        <taxon>Gastropoda</taxon>
        <taxon>Heterobranchia</taxon>
        <taxon>Euthyneura</taxon>
        <taxon>Panpulmonata</taxon>
        <taxon>Sacoglossa</taxon>
        <taxon>Placobranchoidea</taxon>
        <taxon>Plakobranchidae</taxon>
        <taxon>Elysia</taxon>
    </lineage>
</organism>
<dbReference type="Proteomes" id="UP001283361">
    <property type="component" value="Unassembled WGS sequence"/>
</dbReference>
<feature type="compositionally biased region" description="Pro residues" evidence="1">
    <location>
        <begin position="58"/>
        <end position="68"/>
    </location>
</feature>
<comment type="caution">
    <text evidence="2">The sequence shown here is derived from an EMBL/GenBank/DDBJ whole genome shotgun (WGS) entry which is preliminary data.</text>
</comment>
<feature type="region of interest" description="Disordered" evidence="1">
    <location>
        <begin position="85"/>
        <end position="151"/>
    </location>
</feature>
<protein>
    <submittedName>
        <fullName evidence="2">Uncharacterized protein</fullName>
    </submittedName>
</protein>
<feature type="compositionally biased region" description="Low complexity" evidence="1">
    <location>
        <begin position="132"/>
        <end position="151"/>
    </location>
</feature>